<accession>A0AAV4TYQ6</accession>
<dbReference type="EMBL" id="BPLQ01010477">
    <property type="protein sequence ID" value="GIY50940.1"/>
    <property type="molecule type" value="Genomic_DNA"/>
</dbReference>
<reference evidence="2 3" key="1">
    <citation type="submission" date="2021-06" db="EMBL/GenBank/DDBJ databases">
        <title>Caerostris darwini draft genome.</title>
        <authorList>
            <person name="Kono N."/>
            <person name="Arakawa K."/>
        </authorList>
    </citation>
    <scope>NUCLEOTIDE SEQUENCE [LARGE SCALE GENOMIC DNA]</scope>
</reference>
<evidence type="ECO:0000313" key="2">
    <source>
        <dbReference type="EMBL" id="GIY50940.1"/>
    </source>
</evidence>
<keyword evidence="3" id="KW-1185">Reference proteome</keyword>
<comment type="caution">
    <text evidence="2">The sequence shown here is derived from an EMBL/GenBank/DDBJ whole genome shotgun (WGS) entry which is preliminary data.</text>
</comment>
<dbReference type="AlphaFoldDB" id="A0AAV4TYQ6"/>
<proteinExistence type="predicted"/>
<organism evidence="2 3">
    <name type="scientific">Caerostris darwini</name>
    <dbReference type="NCBI Taxonomy" id="1538125"/>
    <lineage>
        <taxon>Eukaryota</taxon>
        <taxon>Metazoa</taxon>
        <taxon>Ecdysozoa</taxon>
        <taxon>Arthropoda</taxon>
        <taxon>Chelicerata</taxon>
        <taxon>Arachnida</taxon>
        <taxon>Araneae</taxon>
        <taxon>Araneomorphae</taxon>
        <taxon>Entelegynae</taxon>
        <taxon>Araneoidea</taxon>
        <taxon>Araneidae</taxon>
        <taxon>Caerostris</taxon>
    </lineage>
</organism>
<evidence type="ECO:0000256" key="1">
    <source>
        <dbReference type="SAM" id="MobiDB-lite"/>
    </source>
</evidence>
<sequence>MSSNPLEDVNIGRRKTTSRNNHPPGKISSRNNHPPGKISSPPQLKEQQRFFECFRGEGFPDMSRSVSLSCPGGGCLQIRWRMLILGEEKPVPGITTIQEKSVPPPTT</sequence>
<protein>
    <submittedName>
        <fullName evidence="2">Uncharacterized protein</fullName>
    </submittedName>
</protein>
<dbReference type="Proteomes" id="UP001054837">
    <property type="component" value="Unassembled WGS sequence"/>
</dbReference>
<gene>
    <name evidence="2" type="ORF">CDAR_212001</name>
</gene>
<evidence type="ECO:0000313" key="3">
    <source>
        <dbReference type="Proteomes" id="UP001054837"/>
    </source>
</evidence>
<name>A0AAV4TYQ6_9ARAC</name>
<feature type="region of interest" description="Disordered" evidence="1">
    <location>
        <begin position="1"/>
        <end position="47"/>
    </location>
</feature>